<keyword evidence="3" id="KW-1185">Reference proteome</keyword>
<evidence type="ECO:0000256" key="1">
    <source>
        <dbReference type="SAM" id="MobiDB-lite"/>
    </source>
</evidence>
<protein>
    <submittedName>
        <fullName evidence="2">Uncharacterized protein</fullName>
    </submittedName>
</protein>
<name>A0ABQ9GRL8_9NEOP</name>
<accession>A0ABQ9GRL8</accession>
<gene>
    <name evidence="2" type="ORF">PR048_025522</name>
</gene>
<organism evidence="2 3">
    <name type="scientific">Dryococelus australis</name>
    <dbReference type="NCBI Taxonomy" id="614101"/>
    <lineage>
        <taxon>Eukaryota</taxon>
        <taxon>Metazoa</taxon>
        <taxon>Ecdysozoa</taxon>
        <taxon>Arthropoda</taxon>
        <taxon>Hexapoda</taxon>
        <taxon>Insecta</taxon>
        <taxon>Pterygota</taxon>
        <taxon>Neoptera</taxon>
        <taxon>Polyneoptera</taxon>
        <taxon>Phasmatodea</taxon>
        <taxon>Verophasmatodea</taxon>
        <taxon>Anareolatae</taxon>
        <taxon>Phasmatidae</taxon>
        <taxon>Eurycanthinae</taxon>
        <taxon>Dryococelus</taxon>
    </lineage>
</organism>
<dbReference type="EMBL" id="JARBHB010000010">
    <property type="protein sequence ID" value="KAJ8874656.1"/>
    <property type="molecule type" value="Genomic_DNA"/>
</dbReference>
<sequence length="587" mass="64574">MPIPSSQRGKPPLARLEATLQYQRADKSSKIKMPMIIAKLCINSEDRAATRLLGDPNTVMEKVIPPFLIIRMPVPNNGPGSRPAIQVCRSSTEGEEVVLHGMCPSLEQPMRVSEVDTEQRRNAKTRVNVRFPRKPADQCQHGERFPSVKIREWPCRGSSLFASAGGKRSSHWLADFLRALPRFPRHLILLLLHLQLSLTGTEHLAVKAPASLELFPTFQAEKRWSDKGGVARRIKCTIASAQLACSVLVVLRVPSGTLRFDPMPCPHSSGVGWPTCSRRAAGPRPGAPDAADAQPERRTGNPPIGRSHQSFVKNILRNIALTYWGRSVYKPRNAAPPPPHDTPTPECEHQDIEAWRSFLVLCSVIVEHTSCLRLGRKSSLETPAGEAGETRENPPASAIVQHDSHMQKSGGEPAGYRARFAVVGGERPSHCATAVPAVTAAREGVNCAKRPRACYIMHFGRRRVVCSISRRLWGAAGVYCSGAAVRGFRGRRPPSPQRALPQAAALGKASIKEIGQDVLLQVQRLWPAPTLLHKQAQFVHRHRLQSVCRLRTCGLTIAILDDDTTTILDANSPTHIRQCQFTYANSS</sequence>
<dbReference type="Proteomes" id="UP001159363">
    <property type="component" value="Chromosome 9"/>
</dbReference>
<feature type="region of interest" description="Disordered" evidence="1">
    <location>
        <begin position="276"/>
        <end position="308"/>
    </location>
</feature>
<reference evidence="2 3" key="1">
    <citation type="submission" date="2023-02" db="EMBL/GenBank/DDBJ databases">
        <title>LHISI_Scaffold_Assembly.</title>
        <authorList>
            <person name="Stuart O.P."/>
            <person name="Cleave R."/>
            <person name="Magrath M.J.L."/>
            <person name="Mikheyev A.S."/>
        </authorList>
    </citation>
    <scope>NUCLEOTIDE SEQUENCE [LARGE SCALE GENOMIC DNA]</scope>
    <source>
        <strain evidence="2">Daus_M_001</strain>
        <tissue evidence="2">Leg muscle</tissue>
    </source>
</reference>
<evidence type="ECO:0000313" key="3">
    <source>
        <dbReference type="Proteomes" id="UP001159363"/>
    </source>
</evidence>
<feature type="compositionally biased region" description="Low complexity" evidence="1">
    <location>
        <begin position="278"/>
        <end position="293"/>
    </location>
</feature>
<evidence type="ECO:0000313" key="2">
    <source>
        <dbReference type="EMBL" id="KAJ8874656.1"/>
    </source>
</evidence>
<proteinExistence type="predicted"/>
<comment type="caution">
    <text evidence="2">The sequence shown here is derived from an EMBL/GenBank/DDBJ whole genome shotgun (WGS) entry which is preliminary data.</text>
</comment>